<feature type="transmembrane region" description="Helical" evidence="1">
    <location>
        <begin position="32"/>
        <end position="51"/>
    </location>
</feature>
<keyword evidence="1" id="KW-0812">Transmembrane</keyword>
<dbReference type="AlphaFoldDB" id="A0A172ZMR6"/>
<keyword evidence="1" id="KW-1133">Transmembrane helix</keyword>
<reference evidence="2 3" key="2">
    <citation type="journal article" date="2016" name="Int. J. Syst. Evol. Microbiol.">
        <title>Paenibacillus bovis sp. nov., isolated from raw yak (Bos grunniens) milk.</title>
        <authorList>
            <person name="Gao C."/>
            <person name="Han J."/>
            <person name="Liu Z."/>
            <person name="Xu X."/>
            <person name="Hang F."/>
            <person name="Wu Z."/>
        </authorList>
    </citation>
    <scope>NUCLEOTIDE SEQUENCE [LARGE SCALE GENOMIC DNA]</scope>
    <source>
        <strain evidence="2 3">BD3526</strain>
    </source>
</reference>
<gene>
    <name evidence="2" type="ORF">AR543_21425</name>
</gene>
<accession>A0A172ZMR6</accession>
<dbReference type="Proteomes" id="UP000078148">
    <property type="component" value="Chromosome"/>
</dbReference>
<evidence type="ECO:0000313" key="3">
    <source>
        <dbReference type="Proteomes" id="UP000078148"/>
    </source>
</evidence>
<proteinExistence type="predicted"/>
<dbReference type="OrthoDB" id="2679261at2"/>
<evidence type="ECO:0000313" key="2">
    <source>
        <dbReference type="EMBL" id="ANF98944.1"/>
    </source>
</evidence>
<sequence>MSRALTIVSWVVCAVGVFLIIFNLQPFNDNNMGLMGGIGCLVAATFIYFIGKSFGSMQARSDEGKDGIKED</sequence>
<protein>
    <submittedName>
        <fullName evidence="2">Uncharacterized protein</fullName>
    </submittedName>
</protein>
<reference evidence="3" key="1">
    <citation type="submission" date="2015-10" db="EMBL/GenBank/DDBJ databases">
        <title>Genome of Paenibacillus bovis sp. nov.</title>
        <authorList>
            <person name="Wu Z."/>
            <person name="Gao C."/>
            <person name="Liu Z."/>
            <person name="Zheng H."/>
        </authorList>
    </citation>
    <scope>NUCLEOTIDE SEQUENCE [LARGE SCALE GENOMIC DNA]</scope>
    <source>
        <strain evidence="3">BD3526</strain>
    </source>
</reference>
<keyword evidence="3" id="KW-1185">Reference proteome</keyword>
<keyword evidence="1" id="KW-0472">Membrane</keyword>
<name>A0A172ZMR6_9BACL</name>
<dbReference type="EMBL" id="CP013023">
    <property type="protein sequence ID" value="ANF98944.1"/>
    <property type="molecule type" value="Genomic_DNA"/>
</dbReference>
<evidence type="ECO:0000256" key="1">
    <source>
        <dbReference type="SAM" id="Phobius"/>
    </source>
</evidence>
<feature type="transmembrane region" description="Helical" evidence="1">
    <location>
        <begin position="7"/>
        <end position="26"/>
    </location>
</feature>
<dbReference type="KEGG" id="pbv:AR543_21425"/>
<organism evidence="2 3">
    <name type="scientific">Paenibacillus bovis</name>
    <dbReference type="NCBI Taxonomy" id="1616788"/>
    <lineage>
        <taxon>Bacteria</taxon>
        <taxon>Bacillati</taxon>
        <taxon>Bacillota</taxon>
        <taxon>Bacilli</taxon>
        <taxon>Bacillales</taxon>
        <taxon>Paenibacillaceae</taxon>
        <taxon>Paenibacillus</taxon>
    </lineage>
</organism>